<gene>
    <name evidence="4" type="ORF">IU459_33480</name>
</gene>
<evidence type="ECO:0000256" key="1">
    <source>
        <dbReference type="ARBA" id="ARBA00010652"/>
    </source>
</evidence>
<protein>
    <submittedName>
        <fullName evidence="4">PPE domain-containing protein</fullName>
    </submittedName>
</protein>
<evidence type="ECO:0000313" key="5">
    <source>
        <dbReference type="Proteomes" id="UP000702209"/>
    </source>
</evidence>
<dbReference type="SUPFAM" id="SSF140459">
    <property type="entry name" value="PE/PPE dimer-like"/>
    <property type="match status" value="1"/>
</dbReference>
<feature type="domain" description="PPE" evidence="3">
    <location>
        <begin position="13"/>
        <end position="176"/>
    </location>
</feature>
<reference evidence="4 5" key="1">
    <citation type="submission" date="2020-10" db="EMBL/GenBank/DDBJ databases">
        <title>Identification of Nocardia species via Next-generation sequencing and recognition of intraspecies genetic diversity.</title>
        <authorList>
            <person name="Li P."/>
            <person name="Li P."/>
            <person name="Lu B."/>
        </authorList>
    </citation>
    <scope>NUCLEOTIDE SEQUENCE [LARGE SCALE GENOMIC DNA]</scope>
    <source>
        <strain evidence="4 5">BJ06-0157</strain>
    </source>
</reference>
<name>A0ABS0D0Q4_9NOCA</name>
<comment type="caution">
    <text evidence="4">The sequence shown here is derived from an EMBL/GenBank/DDBJ whole genome shotgun (WGS) entry which is preliminary data.</text>
</comment>
<feature type="region of interest" description="Disordered" evidence="2">
    <location>
        <begin position="195"/>
        <end position="217"/>
    </location>
</feature>
<dbReference type="Proteomes" id="UP000702209">
    <property type="component" value="Unassembled WGS sequence"/>
</dbReference>
<dbReference type="Gene3D" id="1.20.1260.20">
    <property type="entry name" value="PPE superfamily"/>
    <property type="match status" value="1"/>
</dbReference>
<dbReference type="RefSeq" id="WP_195133603.1">
    <property type="nucleotide sequence ID" value="NZ_JADLQX010000043.1"/>
</dbReference>
<dbReference type="InterPro" id="IPR038332">
    <property type="entry name" value="PPE_sf"/>
</dbReference>
<dbReference type="InterPro" id="IPR000030">
    <property type="entry name" value="PPE_dom"/>
</dbReference>
<keyword evidence="5" id="KW-1185">Reference proteome</keyword>
<dbReference type="Pfam" id="PF00823">
    <property type="entry name" value="PPE"/>
    <property type="match status" value="1"/>
</dbReference>
<comment type="similarity">
    <text evidence="1">Belongs to the mycobacterial PPE family.</text>
</comment>
<organism evidence="4 5">
    <name type="scientific">Nocardia amamiensis</name>
    <dbReference type="NCBI Taxonomy" id="404578"/>
    <lineage>
        <taxon>Bacteria</taxon>
        <taxon>Bacillati</taxon>
        <taxon>Actinomycetota</taxon>
        <taxon>Actinomycetes</taxon>
        <taxon>Mycobacteriales</taxon>
        <taxon>Nocardiaceae</taxon>
        <taxon>Nocardia</taxon>
    </lineage>
</organism>
<evidence type="ECO:0000256" key="2">
    <source>
        <dbReference type="SAM" id="MobiDB-lite"/>
    </source>
</evidence>
<proteinExistence type="inferred from homology"/>
<dbReference type="EMBL" id="JADLQX010000043">
    <property type="protein sequence ID" value="MBF6302416.1"/>
    <property type="molecule type" value="Genomic_DNA"/>
</dbReference>
<evidence type="ECO:0000259" key="3">
    <source>
        <dbReference type="Pfam" id="PF00823"/>
    </source>
</evidence>
<sequence>MVELPHAGFTGTMWDAVPAEQLARELMTGPGVVPMAEAGLAYAALALGLGEAGAEYRAILAIVGNAWGSDSSAEGIAQLAQLADWFDDITTAAQHNAATAAEQAAAYEIAQLTMPHVDEVAAAVRMAEEMVSGTLLGAPLAGLFDTADHQVDALRDHAAQVMRTYEAGSDKLSAAWEQEAAPAVSAGAALLAEQKQTSKPVVDGSSGPPPDSQAVSPPALQFSSVVDLSALTVAPTPTLMVGGESLVFTPIPQPVAPIVAATAGAPVVATAAQVPPPSMLAPPTNSPVPVSPQAGQRAVAAEAGALGEQIVVQAGFATAPPVLGGVAQSRTAGASQ</sequence>
<evidence type="ECO:0000313" key="4">
    <source>
        <dbReference type="EMBL" id="MBF6302416.1"/>
    </source>
</evidence>
<accession>A0ABS0D0Q4</accession>